<organism evidence="1">
    <name type="scientific">uncultured Caudovirales phage</name>
    <dbReference type="NCBI Taxonomy" id="2100421"/>
    <lineage>
        <taxon>Viruses</taxon>
        <taxon>Duplodnaviria</taxon>
        <taxon>Heunggongvirae</taxon>
        <taxon>Uroviricota</taxon>
        <taxon>Caudoviricetes</taxon>
        <taxon>Peduoviridae</taxon>
        <taxon>Maltschvirus</taxon>
        <taxon>Maltschvirus maltsch</taxon>
    </lineage>
</organism>
<proteinExistence type="predicted"/>
<protein>
    <submittedName>
        <fullName evidence="1">Uncharacterized protein</fullName>
    </submittedName>
</protein>
<evidence type="ECO:0000313" key="1">
    <source>
        <dbReference type="EMBL" id="CAB4154307.1"/>
    </source>
</evidence>
<name>A0A6J5N6C3_9CAUD</name>
<reference evidence="1" key="1">
    <citation type="submission" date="2020-04" db="EMBL/GenBank/DDBJ databases">
        <authorList>
            <person name="Chiriac C."/>
            <person name="Salcher M."/>
            <person name="Ghai R."/>
            <person name="Kavagutti S V."/>
        </authorList>
    </citation>
    <scope>NUCLEOTIDE SEQUENCE</scope>
</reference>
<dbReference type="EMBL" id="LR796611">
    <property type="protein sequence ID" value="CAB4154307.1"/>
    <property type="molecule type" value="Genomic_DNA"/>
</dbReference>
<accession>A0A6J5N6C3</accession>
<gene>
    <name evidence="1" type="ORF">UFOVP631_45</name>
</gene>
<sequence>MAAPAVKVELSIDLGNLDDTAFALDDPIKGVLDNTIYELGGPRLFDITDRLLTASTTRGKSQALDRIDAGTIDITLDNSDRLFDPLYEAGFYFGQLIPGREVRVSCNDFPVIYGFIDDIDIMYQPNNRSVVSIQSSDALSNLTINNLPAVTPAVELSGARVTRILDLPEVAWPADRRSIDVGDSTLSSVPVTEGTQTVAYLQLVATSEAGDVFVSKDGKFVFKERNSAPGVIDIAFTDEASVPSFTVIPFADLEVVYGSEQLYNRIVLSNNKAVPDEVIAEDADSQGTYGPRSYSVTGLLNDEAADLQYLADFLLARFKEPQYRFQSLSVVLDVLTEAQQDKVLDLEIGDIVQVKFTPSGIPPAIDQYCRVIGIDHNWSASEKRVNLSLERLDFTLFVLDSILFGTLDDDRLSF</sequence>